<proteinExistence type="predicted"/>
<dbReference type="Pfam" id="PF06691">
    <property type="entry name" value="DUF1189"/>
    <property type="match status" value="1"/>
</dbReference>
<comment type="caution">
    <text evidence="2">The sequence shown here is derived from an EMBL/GenBank/DDBJ whole genome shotgun (WGS) entry which is preliminary data.</text>
</comment>
<organism evidence="2 3">
    <name type="scientific">Oceanobacillus halophilus</name>
    <dbReference type="NCBI Taxonomy" id="930130"/>
    <lineage>
        <taxon>Bacteria</taxon>
        <taxon>Bacillati</taxon>
        <taxon>Bacillota</taxon>
        <taxon>Bacilli</taxon>
        <taxon>Bacillales</taxon>
        <taxon>Bacillaceae</taxon>
        <taxon>Oceanobacillus</taxon>
    </lineage>
</organism>
<evidence type="ECO:0000313" key="2">
    <source>
        <dbReference type="EMBL" id="RKQ32957.1"/>
    </source>
</evidence>
<dbReference type="OrthoDB" id="2884954at2"/>
<dbReference type="RefSeq" id="WP_121204494.1">
    <property type="nucleotide sequence ID" value="NZ_RBZP01000008.1"/>
</dbReference>
<feature type="transmembrane region" description="Helical" evidence="1">
    <location>
        <begin position="26"/>
        <end position="47"/>
    </location>
</feature>
<dbReference type="InterPro" id="IPR009574">
    <property type="entry name" value="DUF1189"/>
</dbReference>
<dbReference type="EMBL" id="RBZP01000008">
    <property type="protein sequence ID" value="RKQ32957.1"/>
    <property type="molecule type" value="Genomic_DNA"/>
</dbReference>
<keyword evidence="1" id="KW-1133">Transmembrane helix</keyword>
<dbReference type="Proteomes" id="UP000269301">
    <property type="component" value="Unassembled WGS sequence"/>
</dbReference>
<keyword evidence="1" id="KW-0812">Transmembrane</keyword>
<feature type="transmembrane region" description="Helical" evidence="1">
    <location>
        <begin position="67"/>
        <end position="95"/>
    </location>
</feature>
<protein>
    <submittedName>
        <fullName evidence="2">DUF1189 domain-containing protein</fullName>
    </submittedName>
</protein>
<sequence>MIFWNVFLNSIRLPNKKALFNLNRNGLDIALIYTLILLLFVSLPSLVDRLLNASGISADMNILFTLIYFFIFYYLPLAIIVFINLSIIAYIGKVITRLMNRKLHYSILWKMSAFTVTIPFLLYTVIAFVLPVNDIYLFFSFIYTIGLLIKMISIYPKRRNRSKS</sequence>
<reference evidence="2 3" key="1">
    <citation type="journal article" date="2016" name="Int. J. Syst. Evol. Microbiol.">
        <title>Oceanobacillus halophilus sp. nov., a novel moderately halophilic bacterium from a hypersaline lake.</title>
        <authorList>
            <person name="Amoozegar M.A."/>
            <person name="Bagheri M."/>
            <person name="Makhdoumi A."/>
            <person name="Nikou M.M."/>
            <person name="Fazeli S.A.S."/>
            <person name="Schumann P."/>
            <person name="Sproer C."/>
            <person name="Sanchez-Porro C."/>
            <person name="Ventosa A."/>
        </authorList>
    </citation>
    <scope>NUCLEOTIDE SEQUENCE [LARGE SCALE GENOMIC DNA]</scope>
    <source>
        <strain evidence="2 3">DSM 23996</strain>
    </source>
</reference>
<evidence type="ECO:0000256" key="1">
    <source>
        <dbReference type="SAM" id="Phobius"/>
    </source>
</evidence>
<accession>A0A495A0W1</accession>
<keyword evidence="1" id="KW-0472">Membrane</keyword>
<gene>
    <name evidence="2" type="ORF">D8M06_11195</name>
</gene>
<name>A0A495A0W1_9BACI</name>
<evidence type="ECO:0000313" key="3">
    <source>
        <dbReference type="Proteomes" id="UP000269301"/>
    </source>
</evidence>
<dbReference type="AlphaFoldDB" id="A0A495A0W1"/>
<feature type="transmembrane region" description="Helical" evidence="1">
    <location>
        <begin position="135"/>
        <end position="155"/>
    </location>
</feature>
<feature type="transmembrane region" description="Helical" evidence="1">
    <location>
        <begin position="107"/>
        <end position="129"/>
    </location>
</feature>
<keyword evidence="3" id="KW-1185">Reference proteome</keyword>